<evidence type="ECO:0000256" key="2">
    <source>
        <dbReference type="ARBA" id="ARBA00023002"/>
    </source>
</evidence>
<sequence>MEILDLIKNARSHRSFKNVTVPMEDLVKIVEGAHFSSAGANKQFLRYFLVNDNEVCSKLFKDVVWASQITWKPSEEEAPGGYIIILTDNPPKLPLNFIYADCGISLQNMKLIATSLGYGVNFMEPVKKDDILSLLNLSNEYIPLFVMPVGIPTDEIILTDSENDNMKYFREDLGKHNYKHYVPKLSLDNLIIGKK</sequence>
<evidence type="ECO:0000313" key="5">
    <source>
        <dbReference type="Proteomes" id="UP001279681"/>
    </source>
</evidence>
<dbReference type="Gene3D" id="3.40.109.10">
    <property type="entry name" value="NADH Oxidase"/>
    <property type="match status" value="1"/>
</dbReference>
<gene>
    <name evidence="4" type="ORF">RFV38_10480</name>
</gene>
<dbReference type="RefSeq" id="WP_320314273.1">
    <property type="nucleotide sequence ID" value="NZ_JAVIKH010000016.1"/>
</dbReference>
<keyword evidence="5" id="KW-1185">Reference proteome</keyword>
<comment type="caution">
    <text evidence="4">The sequence shown here is derived from an EMBL/GenBank/DDBJ whole genome shotgun (WGS) entry which is preliminary data.</text>
</comment>
<evidence type="ECO:0000313" key="4">
    <source>
        <dbReference type="EMBL" id="MDX8336917.1"/>
    </source>
</evidence>
<organism evidence="4 5">
    <name type="scientific">Candidatus Cetobacterium colombiensis</name>
    <dbReference type="NCBI Taxonomy" id="3073100"/>
    <lineage>
        <taxon>Bacteria</taxon>
        <taxon>Fusobacteriati</taxon>
        <taxon>Fusobacteriota</taxon>
        <taxon>Fusobacteriia</taxon>
        <taxon>Fusobacteriales</taxon>
        <taxon>Fusobacteriaceae</taxon>
        <taxon>Cetobacterium</taxon>
    </lineage>
</organism>
<feature type="domain" description="Nitroreductase" evidence="3">
    <location>
        <begin position="7"/>
        <end position="150"/>
    </location>
</feature>
<accession>A0ABU4WBK0</accession>
<reference evidence="5" key="1">
    <citation type="submission" date="2023-07" db="EMBL/GenBank/DDBJ databases">
        <authorList>
            <person name="Colorado M.A."/>
            <person name="Villamil L.M."/>
            <person name="Melo J.F."/>
            <person name="Rodriguez J.A."/>
            <person name="Ruiz R.Y."/>
        </authorList>
    </citation>
    <scope>NUCLEOTIDE SEQUENCE [LARGE SCALE GENOMIC DNA]</scope>
    <source>
        <strain evidence="5">C33</strain>
    </source>
</reference>
<dbReference type="Proteomes" id="UP001279681">
    <property type="component" value="Unassembled WGS sequence"/>
</dbReference>
<proteinExistence type="inferred from homology"/>
<keyword evidence="2" id="KW-0560">Oxidoreductase</keyword>
<protein>
    <submittedName>
        <fullName evidence="4">Nitroreductase family protein</fullName>
    </submittedName>
</protein>
<dbReference type="InterPro" id="IPR000415">
    <property type="entry name" value="Nitroreductase-like"/>
</dbReference>
<dbReference type="InterPro" id="IPR029479">
    <property type="entry name" value="Nitroreductase"/>
</dbReference>
<dbReference type="EMBL" id="JAVIKH010000016">
    <property type="protein sequence ID" value="MDX8336917.1"/>
    <property type="molecule type" value="Genomic_DNA"/>
</dbReference>
<evidence type="ECO:0000259" key="3">
    <source>
        <dbReference type="Pfam" id="PF00881"/>
    </source>
</evidence>
<evidence type="ECO:0000256" key="1">
    <source>
        <dbReference type="ARBA" id="ARBA00007118"/>
    </source>
</evidence>
<comment type="similarity">
    <text evidence="1">Belongs to the nitroreductase family.</text>
</comment>
<dbReference type="Pfam" id="PF00881">
    <property type="entry name" value="Nitroreductase"/>
    <property type="match status" value="1"/>
</dbReference>
<dbReference type="CDD" id="cd02062">
    <property type="entry name" value="Nitro_FMN_reductase"/>
    <property type="match status" value="1"/>
</dbReference>
<name>A0ABU4WBK0_9FUSO</name>
<dbReference type="PANTHER" id="PTHR43673">
    <property type="entry name" value="NAD(P)H NITROREDUCTASE YDGI-RELATED"/>
    <property type="match status" value="1"/>
</dbReference>
<dbReference type="SUPFAM" id="SSF55469">
    <property type="entry name" value="FMN-dependent nitroreductase-like"/>
    <property type="match status" value="1"/>
</dbReference>
<dbReference type="PANTHER" id="PTHR43673:SF10">
    <property type="entry name" value="NADH DEHYDROGENASE_NAD(P)H NITROREDUCTASE XCC3605-RELATED"/>
    <property type="match status" value="1"/>
</dbReference>